<evidence type="ECO:0000256" key="3">
    <source>
        <dbReference type="ARBA" id="ARBA00022801"/>
    </source>
</evidence>
<dbReference type="Gene3D" id="3.40.50.200">
    <property type="entry name" value="Peptidase S8/S53 domain"/>
    <property type="match status" value="1"/>
</dbReference>
<comment type="similarity">
    <text evidence="1 5">Belongs to the peptidase S8 family.</text>
</comment>
<dbReference type="InterPro" id="IPR000209">
    <property type="entry name" value="Peptidase_S8/S53_dom"/>
</dbReference>
<dbReference type="RefSeq" id="WP_194030505.1">
    <property type="nucleotide sequence ID" value="NZ_JADEWZ010000024.1"/>
</dbReference>
<dbReference type="InterPro" id="IPR023828">
    <property type="entry name" value="Peptidase_S8_Ser-AS"/>
</dbReference>
<dbReference type="Pfam" id="PF00082">
    <property type="entry name" value="Peptidase_S8"/>
    <property type="match status" value="1"/>
</dbReference>
<evidence type="ECO:0000256" key="2">
    <source>
        <dbReference type="ARBA" id="ARBA00022670"/>
    </source>
</evidence>
<evidence type="ECO:0000256" key="1">
    <source>
        <dbReference type="ARBA" id="ARBA00011073"/>
    </source>
</evidence>
<dbReference type="Proteomes" id="UP000654482">
    <property type="component" value="Unassembled WGS sequence"/>
</dbReference>
<proteinExistence type="inferred from homology"/>
<dbReference type="SUPFAM" id="SSF52743">
    <property type="entry name" value="Subtilisin-like"/>
    <property type="match status" value="1"/>
</dbReference>
<feature type="active site" description="Charge relay system" evidence="5">
    <location>
        <position position="269"/>
    </location>
</feature>
<dbReference type="GO" id="GO:0006508">
    <property type="term" value="P:proteolysis"/>
    <property type="evidence" value="ECO:0007669"/>
    <property type="project" value="UniProtKB-KW"/>
</dbReference>
<keyword evidence="4 5" id="KW-0720">Serine protease</keyword>
<dbReference type="PROSITE" id="PS51892">
    <property type="entry name" value="SUBTILASE"/>
    <property type="match status" value="1"/>
</dbReference>
<feature type="region of interest" description="Disordered" evidence="6">
    <location>
        <begin position="1"/>
        <end position="21"/>
    </location>
</feature>
<dbReference type="PANTHER" id="PTHR43806:SF11">
    <property type="entry name" value="CEREVISIN-RELATED"/>
    <property type="match status" value="1"/>
</dbReference>
<gene>
    <name evidence="8" type="ORF">IQ249_16090</name>
</gene>
<comment type="caution">
    <text evidence="8">The sequence shown here is derived from an EMBL/GenBank/DDBJ whole genome shotgun (WGS) entry which is preliminary data.</text>
</comment>
<dbReference type="GO" id="GO:0004252">
    <property type="term" value="F:serine-type endopeptidase activity"/>
    <property type="evidence" value="ECO:0007669"/>
    <property type="project" value="UniProtKB-UniRule"/>
</dbReference>
<reference evidence="8" key="1">
    <citation type="submission" date="2020-10" db="EMBL/GenBank/DDBJ databases">
        <authorList>
            <person name="Castelo-Branco R."/>
            <person name="Eusebio N."/>
            <person name="Adriana R."/>
            <person name="Vieira A."/>
            <person name="Brugerolle De Fraissinette N."/>
            <person name="Rezende De Castro R."/>
            <person name="Schneider M.P."/>
            <person name="Vasconcelos V."/>
            <person name="Leao P.N."/>
        </authorList>
    </citation>
    <scope>NUCLEOTIDE SEQUENCE</scope>
    <source>
        <strain evidence="8">LEGE 07157</strain>
    </source>
</reference>
<dbReference type="PROSITE" id="PS00137">
    <property type="entry name" value="SUBTILASE_HIS"/>
    <property type="match status" value="1"/>
</dbReference>
<evidence type="ECO:0000313" key="9">
    <source>
        <dbReference type="Proteomes" id="UP000654482"/>
    </source>
</evidence>
<dbReference type="AlphaFoldDB" id="A0A8J7DY00"/>
<keyword evidence="9" id="KW-1185">Reference proteome</keyword>
<feature type="active site" description="Charge relay system" evidence="5">
    <location>
        <position position="570"/>
    </location>
</feature>
<sequence length="655" mass="70550">PPTRSGATRSGARESFNDTPLYLQLQQDLQTEEKTRRGATRGSAEVSSGFSVAVNPLGKDYALVNLLSGTATEAQERIEAQPYVQTTLPVLTSPSEERAIVLPNEIILNFQPDLSPTQQQAILTEHNLEIIKPLRFTQNRYLVRSTTATGLGILGVTRELSSVNQIQSATPNFIQTLADRDFPDYTTKANPPIATSEFLPMQWHLDSTMLTECLKQRAANSEPLQDYVGKCLQSTSVSRNPEQPRTDIRATEAWQHSSQGEGVIVAVIDSWIQWDHPDLIGNLYKTGTMTDALPGEVNGWDFVEDDPDTRVSAEEFKIVGAQFEDAFLLSDEEIREFYPGTLEGIAAKNPNLSKTEITKIARSKLANAVAGEFHGTMVAGVVAARPQGAMGAIGVAPKAKILPARVMGTHNSFSLSAYLEAIAYSAARGVDIINISLGSSLPAQGEIELISEVLQDNPKLVIVASAGNQDRGSLGFPAAIPGVVAVGATNIQGNRASYSNFGFTAPDGQALTVVAPGGDRSEPQPLGKILTTGGTGSEQFWENILPITSPESWGPNLDERGRYRWTTGTSFSSPVVAGVIALMKGEDPSRTLTRDRLVTILKETSSYEGLKLTSEETKRYNTHGSDAIASPKAYFFGSGLVNADAAVRTVRNNGV</sequence>
<organism evidence="8 9">
    <name type="scientific">Lusitaniella coriacea LEGE 07157</name>
    <dbReference type="NCBI Taxonomy" id="945747"/>
    <lineage>
        <taxon>Bacteria</taxon>
        <taxon>Bacillati</taxon>
        <taxon>Cyanobacteriota</taxon>
        <taxon>Cyanophyceae</taxon>
        <taxon>Spirulinales</taxon>
        <taxon>Lusitaniellaceae</taxon>
        <taxon>Lusitaniella</taxon>
    </lineage>
</organism>
<dbReference type="EMBL" id="JADEWZ010000024">
    <property type="protein sequence ID" value="MBE9117421.1"/>
    <property type="molecule type" value="Genomic_DNA"/>
</dbReference>
<dbReference type="InterPro" id="IPR036852">
    <property type="entry name" value="Peptidase_S8/S53_dom_sf"/>
</dbReference>
<evidence type="ECO:0000256" key="4">
    <source>
        <dbReference type="ARBA" id="ARBA00022825"/>
    </source>
</evidence>
<evidence type="ECO:0000256" key="6">
    <source>
        <dbReference type="SAM" id="MobiDB-lite"/>
    </source>
</evidence>
<keyword evidence="3 5" id="KW-0378">Hydrolase</keyword>
<dbReference type="PRINTS" id="PR00723">
    <property type="entry name" value="SUBTILISIN"/>
</dbReference>
<name>A0A8J7DY00_9CYAN</name>
<keyword evidence="2 5" id="KW-0645">Protease</keyword>
<dbReference type="InterPro" id="IPR015500">
    <property type="entry name" value="Peptidase_S8_subtilisin-rel"/>
</dbReference>
<evidence type="ECO:0000313" key="8">
    <source>
        <dbReference type="EMBL" id="MBE9117421.1"/>
    </source>
</evidence>
<feature type="non-terminal residue" evidence="8">
    <location>
        <position position="1"/>
    </location>
</feature>
<dbReference type="InterPro" id="IPR022398">
    <property type="entry name" value="Peptidase_S8_His-AS"/>
</dbReference>
<protein>
    <submittedName>
        <fullName evidence="8">S8 family serine peptidase</fullName>
    </submittedName>
</protein>
<feature type="domain" description="Peptidase S8/S53" evidence="7">
    <location>
        <begin position="260"/>
        <end position="605"/>
    </location>
</feature>
<feature type="active site" description="Charge relay system" evidence="5">
    <location>
        <position position="374"/>
    </location>
</feature>
<dbReference type="PROSITE" id="PS00138">
    <property type="entry name" value="SUBTILASE_SER"/>
    <property type="match status" value="1"/>
</dbReference>
<dbReference type="InterPro" id="IPR050131">
    <property type="entry name" value="Peptidase_S8_subtilisin-like"/>
</dbReference>
<evidence type="ECO:0000259" key="7">
    <source>
        <dbReference type="Pfam" id="PF00082"/>
    </source>
</evidence>
<accession>A0A8J7DY00</accession>
<evidence type="ECO:0000256" key="5">
    <source>
        <dbReference type="PROSITE-ProRule" id="PRU01240"/>
    </source>
</evidence>
<dbReference type="PANTHER" id="PTHR43806">
    <property type="entry name" value="PEPTIDASE S8"/>
    <property type="match status" value="1"/>
</dbReference>